<evidence type="ECO:0008006" key="3">
    <source>
        <dbReference type="Google" id="ProtNLM"/>
    </source>
</evidence>
<gene>
    <name evidence="1" type="ORF">H359_0729</name>
</gene>
<comment type="caution">
    <text evidence="1">The sequence shown here is derived from an EMBL/GenBank/DDBJ whole genome shotgun (WGS) entry which is preliminary data.</text>
</comment>
<name>A0ABP2XDQ7_9CHLA</name>
<dbReference type="CDD" id="cd17033">
    <property type="entry name" value="DR1245-like"/>
    <property type="match status" value="1"/>
</dbReference>
<accession>A0ABP2XDQ7</accession>
<reference evidence="1 2" key="1">
    <citation type="submission" date="2013-07" db="EMBL/GenBank/DDBJ databases">
        <title>Isolation of a new Chlamydia species from the feral Sacred Ibis (Threskiornis aethiopicus): Chlamydia ibidis.</title>
        <authorList>
            <person name="Vorimore F."/>
            <person name="Hsia R.-C."/>
            <person name="Huot-Creasy H."/>
            <person name="Bastian S."/>
            <person name="Deruyter L."/>
            <person name="Passet A."/>
            <person name="Sachse K."/>
            <person name="Bavoil P."/>
            <person name="Myers G."/>
            <person name="Laroucau K."/>
        </authorList>
    </citation>
    <scope>NUCLEOTIDE SEQUENCE [LARGE SCALE GENOMIC DNA]</scope>
    <source>
        <strain evidence="1 2">10-1398/6</strain>
    </source>
</reference>
<dbReference type="InterPro" id="IPR019660">
    <property type="entry name" value="Put_sensory_transdc_reg_YbjN"/>
</dbReference>
<dbReference type="EMBL" id="APJW01000002">
    <property type="protein sequence ID" value="EQM62589.1"/>
    <property type="molecule type" value="Genomic_DNA"/>
</dbReference>
<keyword evidence="2" id="KW-1185">Reference proteome</keyword>
<organism evidence="1 2">
    <name type="scientific">Chlamydia ibidis 10-1398/6</name>
    <dbReference type="NCBI Taxonomy" id="1046581"/>
    <lineage>
        <taxon>Bacteria</taxon>
        <taxon>Pseudomonadati</taxon>
        <taxon>Chlamydiota</taxon>
        <taxon>Chlamydiia</taxon>
        <taxon>Chlamydiales</taxon>
        <taxon>Chlamydiaceae</taxon>
        <taxon>Chlamydia/Chlamydophila group</taxon>
        <taxon>Chlamydia</taxon>
    </lineage>
</organism>
<protein>
    <recommendedName>
        <fullName evidence="3">Bacterial sensory transduction regulator family protein</fullName>
    </recommendedName>
</protein>
<evidence type="ECO:0000313" key="1">
    <source>
        <dbReference type="EMBL" id="EQM62589.1"/>
    </source>
</evidence>
<sequence>MTTWNLDENNLSKFLNESGFSPSVERESGLAYINIQANDCDLPLFFVIRNKGDVLQMICYLPYQLQDNQKGSTARLLHLLNRDIDIPGFGMDEEQGLIFYRLVIPCLNKEINGNLIRVYIDTITLVCDSFAHAIGLISSGAMNLDELKQQAQKEHKDQ</sequence>
<dbReference type="RefSeq" id="WP_020370280.1">
    <property type="nucleotide sequence ID" value="NZ_APJW01000002.1"/>
</dbReference>
<evidence type="ECO:0000313" key="2">
    <source>
        <dbReference type="Proteomes" id="UP000016064"/>
    </source>
</evidence>
<dbReference type="Pfam" id="PF10722">
    <property type="entry name" value="YbjN"/>
    <property type="match status" value="1"/>
</dbReference>
<dbReference type="Proteomes" id="UP000016064">
    <property type="component" value="Unassembled WGS sequence"/>
</dbReference>
<proteinExistence type="predicted"/>